<evidence type="ECO:0000313" key="1">
    <source>
        <dbReference type="EMBL" id="EKC76814.1"/>
    </source>
</evidence>
<gene>
    <name evidence="1" type="ORF">OBE_00659</name>
</gene>
<dbReference type="AlphaFoldDB" id="K1U9W3"/>
<dbReference type="EMBL" id="AJWZ01000454">
    <property type="protein sequence ID" value="EKC76814.1"/>
    <property type="molecule type" value="Genomic_DNA"/>
</dbReference>
<sequence length="66" mass="7893">MLDKPRIRTFAEFARRYGVDELEKRLLRNKEKGIIYHYEGQLVGDYDKCQNEEEIIEMIKNGKMIG</sequence>
<reference evidence="1" key="1">
    <citation type="journal article" date="2013" name="Environ. Microbiol.">
        <title>Microbiota from the distal guts of lean and obese adolescents exhibit partial functional redundancy besides clear differences in community structure.</title>
        <authorList>
            <person name="Ferrer M."/>
            <person name="Ruiz A."/>
            <person name="Lanza F."/>
            <person name="Haange S.B."/>
            <person name="Oberbach A."/>
            <person name="Till H."/>
            <person name="Bargiela R."/>
            <person name="Campoy C."/>
            <person name="Segura M.T."/>
            <person name="Richter M."/>
            <person name="von Bergen M."/>
            <person name="Seifert J."/>
            <person name="Suarez A."/>
        </authorList>
    </citation>
    <scope>NUCLEOTIDE SEQUENCE</scope>
</reference>
<comment type="caution">
    <text evidence="1">The sequence shown here is derived from an EMBL/GenBank/DDBJ whole genome shotgun (WGS) entry which is preliminary data.</text>
</comment>
<organism evidence="1">
    <name type="scientific">human gut metagenome</name>
    <dbReference type="NCBI Taxonomy" id="408170"/>
    <lineage>
        <taxon>unclassified sequences</taxon>
        <taxon>metagenomes</taxon>
        <taxon>organismal metagenomes</taxon>
    </lineage>
</organism>
<accession>K1U9W3</accession>
<proteinExistence type="predicted"/>
<protein>
    <submittedName>
        <fullName evidence="1">Uncharacterized protein</fullName>
    </submittedName>
</protein>
<name>K1U9W3_9ZZZZ</name>